<evidence type="ECO:0000313" key="6">
    <source>
        <dbReference type="EMBL" id="NNV56970.1"/>
    </source>
</evidence>
<proteinExistence type="inferred from homology"/>
<accession>A0A8J8FF87</accession>
<comment type="similarity">
    <text evidence="1 4">Belongs to the glutathione peroxidase family.</text>
</comment>
<dbReference type="CDD" id="cd00340">
    <property type="entry name" value="GSH_Peroxidase"/>
    <property type="match status" value="1"/>
</dbReference>
<dbReference type="GO" id="GO:0006979">
    <property type="term" value="P:response to oxidative stress"/>
    <property type="evidence" value="ECO:0007669"/>
    <property type="project" value="InterPro"/>
</dbReference>
<evidence type="ECO:0000313" key="7">
    <source>
        <dbReference type="Proteomes" id="UP000598971"/>
    </source>
</evidence>
<dbReference type="Gene3D" id="3.40.30.10">
    <property type="entry name" value="Glutaredoxin"/>
    <property type="match status" value="1"/>
</dbReference>
<dbReference type="InterPro" id="IPR029759">
    <property type="entry name" value="GPX_AS"/>
</dbReference>
<dbReference type="Proteomes" id="UP000598971">
    <property type="component" value="Unassembled WGS sequence"/>
</dbReference>
<keyword evidence="7" id="KW-1185">Reference proteome</keyword>
<name>A0A8J8FF87_9BACT</name>
<dbReference type="PROSITE" id="PS51352">
    <property type="entry name" value="THIOREDOXIN_2"/>
    <property type="match status" value="1"/>
</dbReference>
<dbReference type="PROSITE" id="PS51355">
    <property type="entry name" value="GLUTATHIONE_PEROXID_3"/>
    <property type="match status" value="1"/>
</dbReference>
<dbReference type="InterPro" id="IPR000889">
    <property type="entry name" value="Glutathione_peroxidase"/>
</dbReference>
<gene>
    <name evidence="6" type="ORF">GD597_15970</name>
</gene>
<evidence type="ECO:0000256" key="2">
    <source>
        <dbReference type="ARBA" id="ARBA00022559"/>
    </source>
</evidence>
<dbReference type="GO" id="GO:0004601">
    <property type="term" value="F:peroxidase activity"/>
    <property type="evidence" value="ECO:0007669"/>
    <property type="project" value="UniProtKB-KW"/>
</dbReference>
<dbReference type="EMBL" id="WHPF01000011">
    <property type="protein sequence ID" value="NNV56970.1"/>
    <property type="molecule type" value="Genomic_DNA"/>
</dbReference>
<evidence type="ECO:0000259" key="5">
    <source>
        <dbReference type="PROSITE" id="PS51352"/>
    </source>
</evidence>
<dbReference type="SUPFAM" id="SSF52833">
    <property type="entry name" value="Thioredoxin-like"/>
    <property type="match status" value="1"/>
</dbReference>
<evidence type="ECO:0000256" key="1">
    <source>
        <dbReference type="ARBA" id="ARBA00006926"/>
    </source>
</evidence>
<dbReference type="AlphaFoldDB" id="A0A8J8FF87"/>
<sequence>MTVRQSLLKAFYPVIMGAGKLFGAEKNVLHPTAPIMPEVPIYTLTATTIDGKEFNFNQCKGKKILIVNTASDCGYTGQYEELEKLYQQYKDKLIIIGFPANDFKEQEKANNTAIAGFCKVNFGVTFLLMQKASVITGNQQHPVFQWLCQPQQNGWNNQQPQWNFSKYLINQQGQLMAYFPSGVSPLSDIVVKAIQQ</sequence>
<dbReference type="PANTHER" id="PTHR11592:SF134">
    <property type="entry name" value="PHOSPHOLIPID HYDROPEROXIDE GLUTATHIONE PEROXIDASE"/>
    <property type="match status" value="1"/>
</dbReference>
<dbReference type="Pfam" id="PF00255">
    <property type="entry name" value="GSHPx"/>
    <property type="match status" value="1"/>
</dbReference>
<dbReference type="PROSITE" id="PS00460">
    <property type="entry name" value="GLUTATHIONE_PEROXID_1"/>
    <property type="match status" value="1"/>
</dbReference>
<dbReference type="InterPro" id="IPR036249">
    <property type="entry name" value="Thioredoxin-like_sf"/>
</dbReference>
<dbReference type="PRINTS" id="PR01011">
    <property type="entry name" value="GLUTPROXDASE"/>
</dbReference>
<dbReference type="InterPro" id="IPR013766">
    <property type="entry name" value="Thioredoxin_domain"/>
</dbReference>
<reference evidence="6" key="1">
    <citation type="submission" date="2019-10" db="EMBL/GenBank/DDBJ databases">
        <title>Draft genome sequence of Panacibacter sp. KCS-6.</title>
        <authorList>
            <person name="Yim K.J."/>
        </authorList>
    </citation>
    <scope>NUCLEOTIDE SEQUENCE</scope>
    <source>
        <strain evidence="6">KCS-6</strain>
    </source>
</reference>
<keyword evidence="2 4" id="KW-0575">Peroxidase</keyword>
<evidence type="ECO:0000256" key="3">
    <source>
        <dbReference type="ARBA" id="ARBA00023002"/>
    </source>
</evidence>
<feature type="domain" description="Thioredoxin" evidence="5">
    <location>
        <begin position="33"/>
        <end position="196"/>
    </location>
</feature>
<dbReference type="RefSeq" id="WP_171608906.1">
    <property type="nucleotide sequence ID" value="NZ_WHPF01000011.1"/>
</dbReference>
<protein>
    <recommendedName>
        <fullName evidence="4">Glutathione peroxidase</fullName>
    </recommendedName>
</protein>
<keyword evidence="3 4" id="KW-0560">Oxidoreductase</keyword>
<evidence type="ECO:0000256" key="4">
    <source>
        <dbReference type="RuleBase" id="RU000499"/>
    </source>
</evidence>
<organism evidence="6 7">
    <name type="scientific">Limnovirga soli</name>
    <dbReference type="NCBI Taxonomy" id="2656915"/>
    <lineage>
        <taxon>Bacteria</taxon>
        <taxon>Pseudomonadati</taxon>
        <taxon>Bacteroidota</taxon>
        <taxon>Chitinophagia</taxon>
        <taxon>Chitinophagales</taxon>
        <taxon>Chitinophagaceae</taxon>
        <taxon>Limnovirga</taxon>
    </lineage>
</organism>
<dbReference type="PANTHER" id="PTHR11592">
    <property type="entry name" value="GLUTATHIONE PEROXIDASE"/>
    <property type="match status" value="1"/>
</dbReference>
<comment type="caution">
    <text evidence="6">The sequence shown here is derived from an EMBL/GenBank/DDBJ whole genome shotgun (WGS) entry which is preliminary data.</text>
</comment>